<dbReference type="EMBL" id="AP026802">
    <property type="protein sequence ID" value="BDR59431.1"/>
    <property type="molecule type" value="Genomic_DNA"/>
</dbReference>
<keyword evidence="1" id="KW-0175">Coiled coil</keyword>
<gene>
    <name evidence="2" type="ORF">XA3_18720</name>
</gene>
<evidence type="ECO:0000256" key="1">
    <source>
        <dbReference type="SAM" id="Coils"/>
    </source>
</evidence>
<proteinExistence type="predicted"/>
<evidence type="ECO:0000313" key="2">
    <source>
        <dbReference type="EMBL" id="BDR59431.1"/>
    </source>
</evidence>
<protein>
    <submittedName>
        <fullName evidence="2">Uncharacterized protein</fullName>
    </submittedName>
</protein>
<keyword evidence="3" id="KW-1185">Reference proteome</keyword>
<feature type="coiled-coil region" evidence="1">
    <location>
        <begin position="79"/>
        <end position="116"/>
    </location>
</feature>
<sequence length="122" mass="13911">MLKDPELLALARDMANTMENAMKNIIKECEQDIRKCELSWDLTHKAAIQMAPLLSQKGGIESALIEGGYTQTQVLVNPIEKYKEEMNAAEKFLERFKEIKQKLESSAKQIQSSDEEVAGYFR</sequence>
<accession>A0AAU9DLK2</accession>
<evidence type="ECO:0000313" key="3">
    <source>
        <dbReference type="Proteomes" id="UP001321861"/>
    </source>
</evidence>
<reference evidence="2 3" key="1">
    <citation type="journal article" date="2023" name="Microbiol. Spectr.">
        <title>Symbiosis of Carpenter Bees with Uncharacterized Lactic Acid Bacteria Showing NAD Auxotrophy.</title>
        <authorList>
            <person name="Kawasaki S."/>
            <person name="Ozawa K."/>
            <person name="Mori T."/>
            <person name="Yamamoto A."/>
            <person name="Ito M."/>
            <person name="Ohkuma M."/>
            <person name="Sakamoto M."/>
            <person name="Matsutani M."/>
        </authorList>
    </citation>
    <scope>NUCLEOTIDE SEQUENCE [LARGE SCALE GENOMIC DNA]</scope>
    <source>
        <strain evidence="2 3">XA3</strain>
    </source>
</reference>
<dbReference type="KEGG" id="xap:XA3_18720"/>
<dbReference type="RefSeq" id="WP_317635224.1">
    <property type="nucleotide sequence ID" value="NZ_AP026802.1"/>
</dbReference>
<organism evidence="2 3">
    <name type="scientific">Xylocopilactobacillus apicola</name>
    <dbReference type="NCBI Taxonomy" id="2932184"/>
    <lineage>
        <taxon>Bacteria</taxon>
        <taxon>Bacillati</taxon>
        <taxon>Bacillota</taxon>
        <taxon>Bacilli</taxon>
        <taxon>Lactobacillales</taxon>
        <taxon>Lactobacillaceae</taxon>
        <taxon>Xylocopilactobacillus</taxon>
    </lineage>
</organism>
<dbReference type="AlphaFoldDB" id="A0AAU9DLK2"/>
<dbReference type="Proteomes" id="UP001321861">
    <property type="component" value="Chromosome"/>
</dbReference>
<name>A0AAU9DLK2_9LACO</name>